<protein>
    <submittedName>
        <fullName evidence="1">Uncharacterized protein</fullName>
    </submittedName>
</protein>
<accession>D1ANF8</accession>
<dbReference type="HOGENOM" id="CLU_1685368_0_0_0"/>
<keyword evidence="2" id="KW-1185">Reference proteome</keyword>
<sequence>MNTFDITKLLKGEARALILENVNITDIHIYDDDFTNKSDIQNNDSIILYSVRLSKAYEGFVNYLSNDKSICNLVFESSVTLQTRDESVNLGDLMLYISNDREITKRFSNSHNKLEKNIKNITPIQNSNFIENDQKWFKQILTFNFIYEGEYTNGNI</sequence>
<dbReference type="AlphaFoldDB" id="D1ANF8"/>
<dbReference type="Proteomes" id="UP000000845">
    <property type="component" value="Chromosome"/>
</dbReference>
<reference evidence="2" key="1">
    <citation type="submission" date="2009-09" db="EMBL/GenBank/DDBJ databases">
        <title>The complete chromosome of Sebaldella termitidis ATCC 33386.</title>
        <authorList>
            <consortium name="US DOE Joint Genome Institute (JGI-PGF)"/>
            <person name="Lucas S."/>
            <person name="Copeland A."/>
            <person name="Lapidus A."/>
            <person name="Glavina del Rio T."/>
            <person name="Dalin E."/>
            <person name="Tice H."/>
            <person name="Bruce D."/>
            <person name="Goodwin L."/>
            <person name="Pitluck S."/>
            <person name="Kyrpides N."/>
            <person name="Mavromatis K."/>
            <person name="Ivanova N."/>
            <person name="Mikhailova N."/>
            <person name="Sims D."/>
            <person name="Meincke L."/>
            <person name="Brettin T."/>
            <person name="Detter J.C."/>
            <person name="Han C."/>
            <person name="Larimer F."/>
            <person name="Land M."/>
            <person name="Hauser L."/>
            <person name="Markowitz V."/>
            <person name="Cheng J.F."/>
            <person name="Hugenholtz P."/>
            <person name="Woyke T."/>
            <person name="Wu D."/>
            <person name="Eisen J.A."/>
        </authorList>
    </citation>
    <scope>NUCLEOTIDE SEQUENCE [LARGE SCALE GENOMIC DNA]</scope>
    <source>
        <strain evidence="2">ATCC 33386 / NCTC 11300</strain>
    </source>
</reference>
<reference evidence="1 2" key="2">
    <citation type="journal article" date="2010" name="Stand. Genomic Sci.">
        <title>Complete genome sequence of Sebaldella termitidis type strain (NCTC 11300).</title>
        <authorList>
            <person name="Harmon-Smith M."/>
            <person name="Celia L."/>
            <person name="Chertkov O."/>
            <person name="Lapidus A."/>
            <person name="Copeland A."/>
            <person name="Glavina Del Rio T."/>
            <person name="Nolan M."/>
            <person name="Lucas S."/>
            <person name="Tice H."/>
            <person name="Cheng J.F."/>
            <person name="Han C."/>
            <person name="Detter J.C."/>
            <person name="Bruce D."/>
            <person name="Goodwin L."/>
            <person name="Pitluck S."/>
            <person name="Pati A."/>
            <person name="Liolios K."/>
            <person name="Ivanova N."/>
            <person name="Mavromatis K."/>
            <person name="Mikhailova N."/>
            <person name="Chen A."/>
            <person name="Palaniappan K."/>
            <person name="Land M."/>
            <person name="Hauser L."/>
            <person name="Chang Y.J."/>
            <person name="Jeffries C.D."/>
            <person name="Brettin T."/>
            <person name="Goker M."/>
            <person name="Beck B."/>
            <person name="Bristow J."/>
            <person name="Eisen J.A."/>
            <person name="Markowitz V."/>
            <person name="Hugenholtz P."/>
            <person name="Kyrpides N.C."/>
            <person name="Klenk H.P."/>
            <person name="Chen F."/>
        </authorList>
    </citation>
    <scope>NUCLEOTIDE SEQUENCE [LARGE SCALE GENOMIC DNA]</scope>
    <source>
        <strain evidence="2">ATCC 33386 / NCTC 11300</strain>
    </source>
</reference>
<proteinExistence type="predicted"/>
<dbReference type="KEGG" id="str:Sterm_2918"/>
<organism evidence="1 2">
    <name type="scientific">Sebaldella termitidis (strain ATCC 33386 / NCTC 11300)</name>
    <dbReference type="NCBI Taxonomy" id="526218"/>
    <lineage>
        <taxon>Bacteria</taxon>
        <taxon>Fusobacteriati</taxon>
        <taxon>Fusobacteriota</taxon>
        <taxon>Fusobacteriia</taxon>
        <taxon>Fusobacteriales</taxon>
        <taxon>Leptotrichiaceae</taxon>
        <taxon>Sebaldella</taxon>
    </lineage>
</organism>
<name>D1ANF8_SEBTE</name>
<dbReference type="STRING" id="526218.Sterm_2918"/>
<evidence type="ECO:0000313" key="2">
    <source>
        <dbReference type="Proteomes" id="UP000000845"/>
    </source>
</evidence>
<evidence type="ECO:0000313" key="1">
    <source>
        <dbReference type="EMBL" id="ACZ09762.1"/>
    </source>
</evidence>
<dbReference type="EMBL" id="CP001739">
    <property type="protein sequence ID" value="ACZ09762.1"/>
    <property type="molecule type" value="Genomic_DNA"/>
</dbReference>
<gene>
    <name evidence="1" type="ordered locus">Sterm_2918</name>
</gene>
<dbReference type="RefSeq" id="WP_012862344.1">
    <property type="nucleotide sequence ID" value="NC_013517.1"/>
</dbReference>